<dbReference type="InterPro" id="IPR001841">
    <property type="entry name" value="Znf_RING"/>
</dbReference>
<dbReference type="Gramene" id="TraesCS2A03G1188600.1">
    <property type="protein sequence ID" value="TraesCS2A03G1188600.1.CDS1"/>
    <property type="gene ID" value="TraesCS2A03G1188600"/>
</dbReference>
<dbReference type="SMR" id="A0A3B6B777"/>
<dbReference type="PANTHER" id="PTHR45676">
    <property type="entry name" value="RING-H2 FINGER PROTEIN ATL51-RELATED"/>
    <property type="match status" value="1"/>
</dbReference>
<protein>
    <recommendedName>
        <fullName evidence="5">RING-type domain-containing protein</fullName>
    </recommendedName>
</protein>
<dbReference type="Proteomes" id="UP000019116">
    <property type="component" value="Chromosome 2A"/>
</dbReference>
<dbReference type="Gramene" id="TraesWEE_scaffold_014584_01G000400.1">
    <property type="protein sequence ID" value="TraesWEE_scaffold_014584_01G000400.1"/>
    <property type="gene ID" value="TraesWEE_scaffold_014584_01G000400"/>
</dbReference>
<dbReference type="SMART" id="SM00184">
    <property type="entry name" value="RING"/>
    <property type="match status" value="1"/>
</dbReference>
<accession>A0A3B6B777</accession>
<evidence type="ECO:0000313" key="7">
    <source>
        <dbReference type="Proteomes" id="UP000019116"/>
    </source>
</evidence>
<reference evidence="6" key="2">
    <citation type="submission" date="2018-10" db="UniProtKB">
        <authorList>
            <consortium name="EnsemblPlants"/>
        </authorList>
    </citation>
    <scope>IDENTIFICATION</scope>
</reference>
<evidence type="ECO:0000256" key="2">
    <source>
        <dbReference type="ARBA" id="ARBA00022771"/>
    </source>
</evidence>
<dbReference type="SUPFAM" id="SSF57850">
    <property type="entry name" value="RING/U-box"/>
    <property type="match status" value="1"/>
</dbReference>
<dbReference type="Gramene" id="TraesCS2A02G511100.1">
    <property type="protein sequence ID" value="TraesCS2A02G511100.1.cds1"/>
    <property type="gene ID" value="TraesCS2A02G511100"/>
</dbReference>
<dbReference type="GO" id="GO:0012505">
    <property type="term" value="C:endomembrane system"/>
    <property type="evidence" value="ECO:0000318"/>
    <property type="project" value="GO_Central"/>
</dbReference>
<keyword evidence="2 4" id="KW-0863">Zinc-finger</keyword>
<dbReference type="Gene3D" id="3.30.40.10">
    <property type="entry name" value="Zinc/RING finger domain, C3HC4 (zinc finger)"/>
    <property type="match status" value="1"/>
</dbReference>
<dbReference type="SMART" id="SM00744">
    <property type="entry name" value="RINGv"/>
    <property type="match status" value="1"/>
</dbReference>
<dbReference type="EnsemblPlants" id="TraesCS2A02G511100.1">
    <property type="protein sequence ID" value="TraesCS2A02G511100.1.cds1"/>
    <property type="gene ID" value="TraesCS2A02G511100"/>
</dbReference>
<dbReference type="STRING" id="4565.A0A3B6B777"/>
<dbReference type="PROSITE" id="PS50089">
    <property type="entry name" value="ZF_RING_2"/>
    <property type="match status" value="1"/>
</dbReference>
<keyword evidence="7" id="KW-1185">Reference proteome</keyword>
<dbReference type="Gramene" id="TraesROB_scaffold_040788_01G000400.1">
    <property type="protein sequence ID" value="TraesROB_scaffold_040788_01G000400.1"/>
    <property type="gene ID" value="TraesROB_scaffold_040788_01G000400"/>
</dbReference>
<evidence type="ECO:0000256" key="4">
    <source>
        <dbReference type="PROSITE-ProRule" id="PRU00175"/>
    </source>
</evidence>
<dbReference type="PANTHER" id="PTHR45676:SF174">
    <property type="entry name" value="RING-TYPE DOMAIN-CONTAINING PROTEIN"/>
    <property type="match status" value="1"/>
</dbReference>
<reference evidence="6" key="1">
    <citation type="submission" date="2018-08" db="EMBL/GenBank/DDBJ databases">
        <authorList>
            <person name="Rossello M."/>
        </authorList>
    </citation>
    <scope>NUCLEOTIDE SEQUENCE [LARGE SCALE GENOMIC DNA]</scope>
    <source>
        <strain evidence="6">cv. Chinese Spring</strain>
    </source>
</reference>
<feature type="domain" description="RING-type" evidence="5">
    <location>
        <begin position="182"/>
        <end position="223"/>
    </location>
</feature>
<keyword evidence="1" id="KW-0479">Metal-binding</keyword>
<dbReference type="Pfam" id="PF13639">
    <property type="entry name" value="zf-RING_2"/>
    <property type="match status" value="1"/>
</dbReference>
<dbReference type="InterPro" id="IPR011016">
    <property type="entry name" value="Znf_RING-CH"/>
</dbReference>
<dbReference type="AlphaFoldDB" id="A0A3B6B777"/>
<proteinExistence type="predicted"/>
<dbReference type="GO" id="GO:0008270">
    <property type="term" value="F:zinc ion binding"/>
    <property type="evidence" value="ECO:0007669"/>
    <property type="project" value="UniProtKB-KW"/>
</dbReference>
<evidence type="ECO:0000256" key="3">
    <source>
        <dbReference type="ARBA" id="ARBA00022833"/>
    </source>
</evidence>
<dbReference type="InterPro" id="IPR013083">
    <property type="entry name" value="Znf_RING/FYVE/PHD"/>
</dbReference>
<evidence type="ECO:0000313" key="6">
    <source>
        <dbReference type="EnsemblPlants" id="TraesCS2A02G511100.1.cds1"/>
    </source>
</evidence>
<dbReference type="Gramene" id="TraesCLE_scaffold_016844_01G000400.1">
    <property type="protein sequence ID" value="TraesCLE_scaffold_016844_01G000400.1"/>
    <property type="gene ID" value="TraesCLE_scaffold_016844_01G000400"/>
</dbReference>
<dbReference type="GO" id="GO:0043161">
    <property type="term" value="P:proteasome-mediated ubiquitin-dependent protein catabolic process"/>
    <property type="evidence" value="ECO:0000318"/>
    <property type="project" value="GO_Central"/>
</dbReference>
<sequence length="237" mass="26030">MAMPKHVADGAVVDRRLDATTICFSEEPAPAASDSGSPRFALRVTCSVTRSLEFRRSGRRPKVVLQKYTKADSDSAVTLPVGDLSVLQSDGACQGALRGMLAELRQLRELHLDEDEWDAVVPADIVPQIVRVARGDDAKDGGFTFCFAMKVHRRIIHGEEALLMACKERELDLDGAGTTDDCAICLDGLEGEPAVQLPGCPHAFHRRCISTWFSKKTTCPMCRDDVRLCALRKFLNL</sequence>
<dbReference type="Gramene" id="TraesCAD_scaffold_019105_01G000400.1">
    <property type="protein sequence ID" value="TraesCAD_scaffold_019105_01G000400.1"/>
    <property type="gene ID" value="TraesCAD_scaffold_019105_01G000400"/>
</dbReference>
<evidence type="ECO:0000259" key="5">
    <source>
        <dbReference type="PROSITE" id="PS50089"/>
    </source>
</evidence>
<keyword evidence="3" id="KW-0862">Zinc</keyword>
<dbReference type="OMA" id="CEWESIL"/>
<name>A0A3B6B777_WHEAT</name>
<organism evidence="6">
    <name type="scientific">Triticum aestivum</name>
    <name type="common">Wheat</name>
    <dbReference type="NCBI Taxonomy" id="4565"/>
    <lineage>
        <taxon>Eukaryota</taxon>
        <taxon>Viridiplantae</taxon>
        <taxon>Streptophyta</taxon>
        <taxon>Embryophyta</taxon>
        <taxon>Tracheophyta</taxon>
        <taxon>Spermatophyta</taxon>
        <taxon>Magnoliopsida</taxon>
        <taxon>Liliopsida</taxon>
        <taxon>Poales</taxon>
        <taxon>Poaceae</taxon>
        <taxon>BOP clade</taxon>
        <taxon>Pooideae</taxon>
        <taxon>Triticodae</taxon>
        <taxon>Triticeae</taxon>
        <taxon>Triticinae</taxon>
        <taxon>Triticum</taxon>
    </lineage>
</organism>
<dbReference type="GO" id="GO:0061630">
    <property type="term" value="F:ubiquitin protein ligase activity"/>
    <property type="evidence" value="ECO:0000318"/>
    <property type="project" value="GO_Central"/>
</dbReference>
<evidence type="ECO:0000256" key="1">
    <source>
        <dbReference type="ARBA" id="ARBA00022723"/>
    </source>
</evidence>